<evidence type="ECO:0000256" key="8">
    <source>
        <dbReference type="ARBA" id="ARBA00023125"/>
    </source>
</evidence>
<evidence type="ECO:0000256" key="6">
    <source>
        <dbReference type="ARBA" id="ARBA00022833"/>
    </source>
</evidence>
<feature type="domain" description="THAP-type" evidence="15">
    <location>
        <begin position="1"/>
        <end position="87"/>
    </location>
</feature>
<dbReference type="InterPro" id="IPR006612">
    <property type="entry name" value="THAP_Znf"/>
</dbReference>
<dbReference type="AlphaFoldDB" id="A0A182WBU6"/>
<dbReference type="Gene3D" id="3.30.160.60">
    <property type="entry name" value="Classic Zinc Finger"/>
    <property type="match status" value="6"/>
</dbReference>
<dbReference type="VEuPathDB" id="VectorBase:AMIN007825"/>
<feature type="domain" description="C2H2-type" evidence="14">
    <location>
        <begin position="514"/>
        <end position="537"/>
    </location>
</feature>
<feature type="region of interest" description="Disordered" evidence="13">
    <location>
        <begin position="202"/>
        <end position="221"/>
    </location>
</feature>
<evidence type="ECO:0000256" key="5">
    <source>
        <dbReference type="ARBA" id="ARBA00022771"/>
    </source>
</evidence>
<feature type="domain" description="C2H2-type" evidence="14">
    <location>
        <begin position="658"/>
        <end position="686"/>
    </location>
</feature>
<feature type="domain" description="C2H2-type" evidence="14">
    <location>
        <begin position="395"/>
        <end position="422"/>
    </location>
</feature>
<feature type="compositionally biased region" description="Basic and acidic residues" evidence="13">
    <location>
        <begin position="205"/>
        <end position="221"/>
    </location>
</feature>
<dbReference type="GO" id="GO:0008270">
    <property type="term" value="F:zinc ion binding"/>
    <property type="evidence" value="ECO:0007669"/>
    <property type="project" value="UniProtKB-KW"/>
</dbReference>
<protein>
    <recommendedName>
        <fullName evidence="18">Protein krueppel</fullName>
    </recommendedName>
</protein>
<feature type="region of interest" description="Disordered" evidence="13">
    <location>
        <begin position="230"/>
        <end position="272"/>
    </location>
</feature>
<evidence type="ECO:0008006" key="18">
    <source>
        <dbReference type="Google" id="ProtNLM"/>
    </source>
</evidence>
<dbReference type="Pfam" id="PF00096">
    <property type="entry name" value="zf-C2H2"/>
    <property type="match status" value="7"/>
</dbReference>
<evidence type="ECO:0000259" key="15">
    <source>
        <dbReference type="PROSITE" id="PS50950"/>
    </source>
</evidence>
<organism evidence="16 17">
    <name type="scientific">Anopheles minimus</name>
    <dbReference type="NCBI Taxonomy" id="112268"/>
    <lineage>
        <taxon>Eukaryota</taxon>
        <taxon>Metazoa</taxon>
        <taxon>Ecdysozoa</taxon>
        <taxon>Arthropoda</taxon>
        <taxon>Hexapoda</taxon>
        <taxon>Insecta</taxon>
        <taxon>Pterygota</taxon>
        <taxon>Neoptera</taxon>
        <taxon>Endopterygota</taxon>
        <taxon>Diptera</taxon>
        <taxon>Nematocera</taxon>
        <taxon>Culicoidea</taxon>
        <taxon>Culicidae</taxon>
        <taxon>Anophelinae</taxon>
        <taxon>Anopheles</taxon>
    </lineage>
</organism>
<dbReference type="PANTHER" id="PTHR24393:SF15">
    <property type="entry name" value="IP01243P-RELATED"/>
    <property type="match status" value="1"/>
</dbReference>
<accession>A0A182WBU6</accession>
<dbReference type="PANTHER" id="PTHR24393">
    <property type="entry name" value="ZINC FINGER PROTEIN"/>
    <property type="match status" value="1"/>
</dbReference>
<dbReference type="InterPro" id="IPR013087">
    <property type="entry name" value="Znf_C2H2_type"/>
</dbReference>
<evidence type="ECO:0000256" key="9">
    <source>
        <dbReference type="ARBA" id="ARBA00023163"/>
    </source>
</evidence>
<feature type="domain" description="C2H2-type" evidence="14">
    <location>
        <begin position="627"/>
        <end position="654"/>
    </location>
</feature>
<feature type="domain" description="C2H2-type" evidence="14">
    <location>
        <begin position="569"/>
        <end position="593"/>
    </location>
</feature>
<feature type="domain" description="C2H2-type" evidence="14">
    <location>
        <begin position="426"/>
        <end position="453"/>
    </location>
</feature>
<evidence type="ECO:0000256" key="4">
    <source>
        <dbReference type="ARBA" id="ARBA00022737"/>
    </source>
</evidence>
<evidence type="ECO:0000256" key="10">
    <source>
        <dbReference type="ARBA" id="ARBA00023242"/>
    </source>
</evidence>
<keyword evidence="10" id="KW-0539">Nucleus</keyword>
<reference evidence="17" key="1">
    <citation type="submission" date="2013-03" db="EMBL/GenBank/DDBJ databases">
        <title>The Genome Sequence of Anopheles minimus MINIMUS1.</title>
        <authorList>
            <consortium name="The Broad Institute Genomics Platform"/>
            <person name="Neafsey D.E."/>
            <person name="Walton C."/>
            <person name="Walker B."/>
            <person name="Young S.K."/>
            <person name="Zeng Q."/>
            <person name="Gargeya S."/>
            <person name="Fitzgerald M."/>
            <person name="Haas B."/>
            <person name="Abouelleil A."/>
            <person name="Allen A.W."/>
            <person name="Alvarado L."/>
            <person name="Arachchi H.M."/>
            <person name="Berlin A.M."/>
            <person name="Chapman S.B."/>
            <person name="Gainer-Dewar J."/>
            <person name="Goldberg J."/>
            <person name="Griggs A."/>
            <person name="Gujja S."/>
            <person name="Hansen M."/>
            <person name="Howarth C."/>
            <person name="Imamovic A."/>
            <person name="Ireland A."/>
            <person name="Larimer J."/>
            <person name="McCowan C."/>
            <person name="Murphy C."/>
            <person name="Pearson M."/>
            <person name="Poon T.W."/>
            <person name="Priest M."/>
            <person name="Roberts A."/>
            <person name="Saif S."/>
            <person name="Shea T."/>
            <person name="Sisk P."/>
            <person name="Sykes S."/>
            <person name="Wortman J."/>
            <person name="Nusbaum C."/>
            <person name="Birren B."/>
        </authorList>
    </citation>
    <scope>NUCLEOTIDE SEQUENCE [LARGE SCALE GENOMIC DNA]</scope>
    <source>
        <strain evidence="17">MINIMUS1</strain>
    </source>
</reference>
<feature type="domain" description="C2H2-type" evidence="14">
    <location>
        <begin position="367"/>
        <end position="394"/>
    </location>
</feature>
<dbReference type="SMART" id="SM00355">
    <property type="entry name" value="ZnF_C2H2"/>
    <property type="match status" value="9"/>
</dbReference>
<dbReference type="SUPFAM" id="SSF57667">
    <property type="entry name" value="beta-beta-alpha zinc fingers"/>
    <property type="match status" value="4"/>
</dbReference>
<feature type="domain" description="C2H2-type" evidence="14">
    <location>
        <begin position="541"/>
        <end position="568"/>
    </location>
</feature>
<name>A0A182WBU6_9DIPT</name>
<keyword evidence="3" id="KW-0479">Metal-binding</keyword>
<keyword evidence="6" id="KW-0862">Zinc</keyword>
<evidence type="ECO:0000313" key="16">
    <source>
        <dbReference type="EnsemblMetazoa" id="AMIN007825-PA"/>
    </source>
</evidence>
<dbReference type="Proteomes" id="UP000075920">
    <property type="component" value="Unassembled WGS sequence"/>
</dbReference>
<feature type="compositionally biased region" description="Acidic residues" evidence="13">
    <location>
        <begin position="243"/>
        <end position="255"/>
    </location>
</feature>
<dbReference type="SUPFAM" id="SSF57716">
    <property type="entry name" value="Glucocorticoid receptor-like (DNA-binding domain)"/>
    <property type="match status" value="1"/>
</dbReference>
<keyword evidence="7" id="KW-0805">Transcription regulation</keyword>
<dbReference type="FunFam" id="3.30.160.60:FF:000065">
    <property type="entry name" value="B-cell CLL/lymphoma 6, member B"/>
    <property type="match status" value="1"/>
</dbReference>
<evidence type="ECO:0000256" key="1">
    <source>
        <dbReference type="ARBA" id="ARBA00004123"/>
    </source>
</evidence>
<proteinExistence type="inferred from homology"/>
<evidence type="ECO:0000313" key="17">
    <source>
        <dbReference type="Proteomes" id="UP000075920"/>
    </source>
</evidence>
<keyword evidence="5 11" id="KW-0863">Zinc-finger</keyword>
<dbReference type="SMART" id="SM00980">
    <property type="entry name" value="THAP"/>
    <property type="match status" value="1"/>
</dbReference>
<evidence type="ECO:0000256" key="11">
    <source>
        <dbReference type="PROSITE-ProRule" id="PRU00042"/>
    </source>
</evidence>
<feature type="region of interest" description="Disordered" evidence="13">
    <location>
        <begin position="149"/>
        <end position="179"/>
    </location>
</feature>
<comment type="similarity">
    <text evidence="2">Belongs to the krueppel C2H2-type zinc-finger protein family.</text>
</comment>
<dbReference type="GO" id="GO:0001228">
    <property type="term" value="F:DNA-binding transcription activator activity, RNA polymerase II-specific"/>
    <property type="evidence" value="ECO:0007669"/>
    <property type="project" value="TreeGrafter"/>
</dbReference>
<keyword evidence="8 12" id="KW-0238">DNA-binding</keyword>
<dbReference type="Pfam" id="PF05485">
    <property type="entry name" value="THAP"/>
    <property type="match status" value="1"/>
</dbReference>
<dbReference type="EnsemblMetazoa" id="AMIN007825-RA">
    <property type="protein sequence ID" value="AMIN007825-PA"/>
    <property type="gene ID" value="AMIN007825"/>
</dbReference>
<dbReference type="FunFam" id="3.30.160.60:FF:000110">
    <property type="entry name" value="Zinc finger protein-like"/>
    <property type="match status" value="1"/>
</dbReference>
<keyword evidence="17" id="KW-1185">Reference proteome</keyword>
<evidence type="ECO:0000256" key="13">
    <source>
        <dbReference type="SAM" id="MobiDB-lite"/>
    </source>
</evidence>
<keyword evidence="4" id="KW-0677">Repeat</keyword>
<dbReference type="PROSITE" id="PS50950">
    <property type="entry name" value="ZF_THAP"/>
    <property type="match status" value="1"/>
</dbReference>
<feature type="domain" description="C2H2-type" evidence="14">
    <location>
        <begin position="454"/>
        <end position="482"/>
    </location>
</feature>
<dbReference type="GO" id="GO:0005634">
    <property type="term" value="C:nucleus"/>
    <property type="evidence" value="ECO:0007669"/>
    <property type="project" value="TreeGrafter"/>
</dbReference>
<dbReference type="PROSITE" id="PS00028">
    <property type="entry name" value="ZINC_FINGER_C2H2_1"/>
    <property type="match status" value="9"/>
</dbReference>
<evidence type="ECO:0000256" key="2">
    <source>
        <dbReference type="ARBA" id="ARBA00006991"/>
    </source>
</evidence>
<evidence type="ECO:0000256" key="3">
    <source>
        <dbReference type="ARBA" id="ARBA00022723"/>
    </source>
</evidence>
<keyword evidence="9" id="KW-0804">Transcription</keyword>
<dbReference type="GO" id="GO:0000978">
    <property type="term" value="F:RNA polymerase II cis-regulatory region sequence-specific DNA binding"/>
    <property type="evidence" value="ECO:0007669"/>
    <property type="project" value="TreeGrafter"/>
</dbReference>
<evidence type="ECO:0000256" key="12">
    <source>
        <dbReference type="PROSITE-ProRule" id="PRU00309"/>
    </source>
</evidence>
<sequence length="727" mass="82881">MKCVVPGCDTDDNVVSYTSVFYVNLPDDPNVQQQWFSLLGVTDADLMQALSDGEIKVCSCHFAEESFGRHPVHGYRYLPSTAMPTVLPSENDIEEEMPTKDPSNPEKDNPLDYFLVYLDEPSSVDQVALERTPDAATLSLIDDLDTVQAAGYDTPPKRPQTDESAEEAVLEENDDDEPVEEIGIEYANGKYYFLKLDGDPAASDNEVRTSEAETNEIDDRATAMIWEKEDFDDLPNKGKQSEDAEPSSDVSDESDGAAPGGSSDSESDNVHTNAERLKIPTKASSDEENEFKGNHVNSTVVYEIIPLDMDNHKTYDESEMDPAGVDEQKKYETFSDAEYGSIEALEDVSVCSDDHWKQKKDKQIDRYFCNVCDKGFRFKSMMERHILTHTKEKKFHCEICGKGFAQKVNLTIHMRVHTGEFPDRKFTCQICQKKCTRVSELDAHRATHFRRFPHVCPLCTKRYSDATGFYDHFQAEHRGEMAVCDLFELLSQNENSLVISGAPPANIKNENGSFVCTVCGQSYRLEANLERHKRRMHMKIYSCPHCVRKFPYKSLLEKHLPTHTLEKPFKCPYCTLSYTQRVNLRVHIDRKHTELDYSNESIIDEGNLQDGDEPTERDNANAQPQMHDCEECGKRFPRKQSLQLHLAQHENHSNPVTFDCDQCGISVCARVSLVRHRRRVHGEVRRKKNMLSNLDLRNVTIVPTDDNRYVEIEDETDTIMEDYGSEC</sequence>
<reference evidence="16" key="2">
    <citation type="submission" date="2020-05" db="UniProtKB">
        <authorList>
            <consortium name="EnsemblMetazoa"/>
        </authorList>
    </citation>
    <scope>IDENTIFICATION</scope>
    <source>
        <strain evidence="16">MINIMUS1</strain>
    </source>
</reference>
<evidence type="ECO:0000259" key="14">
    <source>
        <dbReference type="PROSITE" id="PS50157"/>
    </source>
</evidence>
<dbReference type="InterPro" id="IPR036236">
    <property type="entry name" value="Znf_C2H2_sf"/>
</dbReference>
<dbReference type="STRING" id="112268.A0A182WBU6"/>
<evidence type="ECO:0000256" key="7">
    <source>
        <dbReference type="ARBA" id="ARBA00023015"/>
    </source>
</evidence>
<comment type="subcellular location">
    <subcellularLocation>
        <location evidence="1">Nucleus</location>
    </subcellularLocation>
</comment>
<feature type="compositionally biased region" description="Acidic residues" evidence="13">
    <location>
        <begin position="163"/>
        <end position="179"/>
    </location>
</feature>
<dbReference type="PROSITE" id="PS50157">
    <property type="entry name" value="ZINC_FINGER_C2H2_2"/>
    <property type="match status" value="9"/>
</dbReference>